<dbReference type="Proteomes" id="UP000270678">
    <property type="component" value="Chromosome"/>
</dbReference>
<dbReference type="Pfam" id="PF02525">
    <property type="entry name" value="Flavodoxin_2"/>
    <property type="match status" value="1"/>
</dbReference>
<dbReference type="AlphaFoldDB" id="A0A3S9UYY0"/>
<dbReference type="OrthoDB" id="9798454at2"/>
<dbReference type="SUPFAM" id="SSF52218">
    <property type="entry name" value="Flavoproteins"/>
    <property type="match status" value="1"/>
</dbReference>
<dbReference type="RefSeq" id="WP_126999260.1">
    <property type="nucleotide sequence ID" value="NZ_CP034346.1"/>
</dbReference>
<keyword evidence="2" id="KW-0560">Oxidoreductase</keyword>
<dbReference type="InterPro" id="IPR029039">
    <property type="entry name" value="Flavoprotein-like_sf"/>
</dbReference>
<comment type="similarity">
    <text evidence="1">Belongs to the NAD(P)H dehydrogenase (quinone) family.</text>
</comment>
<dbReference type="PANTHER" id="PTHR10204:SF34">
    <property type="entry name" value="NAD(P)H DEHYDROGENASE [QUINONE] 1 ISOFORM 1"/>
    <property type="match status" value="1"/>
</dbReference>
<keyword evidence="5" id="KW-1185">Reference proteome</keyword>
<dbReference type="GO" id="GO:0003955">
    <property type="term" value="F:NAD(P)H dehydrogenase (quinone) activity"/>
    <property type="evidence" value="ECO:0007669"/>
    <property type="project" value="TreeGrafter"/>
</dbReference>
<accession>A0A3S9UYY0</accession>
<proteinExistence type="inferred from homology"/>
<reference evidence="5" key="1">
    <citation type="submission" date="2018-12" db="EMBL/GenBank/DDBJ databases">
        <title>Complete genome sequence of Paenibacillus sp. MBLB1234.</title>
        <authorList>
            <person name="Nam Y.-D."/>
            <person name="Kang J."/>
            <person name="Chung W.-H."/>
            <person name="Park Y.S."/>
        </authorList>
    </citation>
    <scope>NUCLEOTIDE SEQUENCE [LARGE SCALE GENOMIC DNA]</scope>
    <source>
        <strain evidence="5">MBLB1234</strain>
    </source>
</reference>
<name>A0A3S9UYY0_9BACL</name>
<dbReference type="EMBL" id="CP034346">
    <property type="protein sequence ID" value="AZS15533.1"/>
    <property type="molecule type" value="Genomic_DNA"/>
</dbReference>
<evidence type="ECO:0000256" key="1">
    <source>
        <dbReference type="ARBA" id="ARBA00006252"/>
    </source>
</evidence>
<dbReference type="KEGG" id="plut:EI981_14470"/>
<protein>
    <submittedName>
        <fullName evidence="4">Flavodoxin family protein</fullName>
    </submittedName>
</protein>
<dbReference type="PANTHER" id="PTHR10204">
    <property type="entry name" value="NAD P H OXIDOREDUCTASE-RELATED"/>
    <property type="match status" value="1"/>
</dbReference>
<feature type="domain" description="Flavodoxin-like fold" evidence="3">
    <location>
        <begin position="4"/>
        <end position="175"/>
    </location>
</feature>
<sequence length="190" mass="21839">MKTIVYVHPWDGSFNHAILSKVVDTFKERNQLFQIIDLYQDDFDPTYHANELKLYSKGKYGNELVGKYQSMLESSTEVIFIFPVWWYNIPAILKGFLDKVLLKDFAYIENKSGTMKGLLNNIQSVKVITTGQAPKWYIQFLGGNGIKKTFIKATLKAVGMKNIQWLHCGYVSTGKNENRVKFLNSLPTKL</sequence>
<organism evidence="4 5">
    <name type="scientific">Paenibacillus lutimineralis</name>
    <dbReference type="NCBI Taxonomy" id="2707005"/>
    <lineage>
        <taxon>Bacteria</taxon>
        <taxon>Bacillati</taxon>
        <taxon>Bacillota</taxon>
        <taxon>Bacilli</taxon>
        <taxon>Bacillales</taxon>
        <taxon>Paenibacillaceae</taxon>
        <taxon>Paenibacillus</taxon>
    </lineage>
</organism>
<gene>
    <name evidence="4" type="ORF">EI981_14470</name>
</gene>
<evidence type="ECO:0000259" key="3">
    <source>
        <dbReference type="Pfam" id="PF02525"/>
    </source>
</evidence>
<dbReference type="Gene3D" id="3.40.50.360">
    <property type="match status" value="1"/>
</dbReference>
<evidence type="ECO:0000313" key="4">
    <source>
        <dbReference type="EMBL" id="AZS15533.1"/>
    </source>
</evidence>
<dbReference type="InterPro" id="IPR003680">
    <property type="entry name" value="Flavodoxin_fold"/>
</dbReference>
<evidence type="ECO:0000313" key="5">
    <source>
        <dbReference type="Proteomes" id="UP000270678"/>
    </source>
</evidence>
<dbReference type="GO" id="GO:0005829">
    <property type="term" value="C:cytosol"/>
    <property type="evidence" value="ECO:0007669"/>
    <property type="project" value="TreeGrafter"/>
</dbReference>
<evidence type="ECO:0000256" key="2">
    <source>
        <dbReference type="ARBA" id="ARBA00023002"/>
    </source>
</evidence>
<dbReference type="InterPro" id="IPR051545">
    <property type="entry name" value="NAD(P)H_dehydrogenase_qn"/>
</dbReference>